<keyword evidence="9" id="KW-0233">DNA recombination</keyword>
<feature type="domain" description="Integrase catalytic" evidence="10">
    <location>
        <begin position="1"/>
        <end position="98"/>
    </location>
</feature>
<gene>
    <name evidence="11" type="ORF">KI387_038516</name>
</gene>
<dbReference type="GO" id="GO:0003964">
    <property type="term" value="F:RNA-directed DNA polymerase activity"/>
    <property type="evidence" value="ECO:0007669"/>
    <property type="project" value="UniProtKB-KW"/>
</dbReference>
<dbReference type="EMBL" id="JAHRHJ020000011">
    <property type="protein sequence ID" value="KAH9294928.1"/>
    <property type="molecule type" value="Genomic_DNA"/>
</dbReference>
<evidence type="ECO:0000256" key="5">
    <source>
        <dbReference type="ARBA" id="ARBA00022842"/>
    </source>
</evidence>
<dbReference type="GO" id="GO:0015074">
    <property type="term" value="P:DNA integration"/>
    <property type="evidence" value="ECO:0007669"/>
    <property type="project" value="UniProtKB-KW"/>
</dbReference>
<dbReference type="PANTHER" id="PTHR42648">
    <property type="entry name" value="TRANSPOSASE, PUTATIVE-RELATED"/>
    <property type="match status" value="1"/>
</dbReference>
<dbReference type="GO" id="GO:0006310">
    <property type="term" value="P:DNA recombination"/>
    <property type="evidence" value="ECO:0007669"/>
    <property type="project" value="UniProtKB-KW"/>
</dbReference>
<evidence type="ECO:0000256" key="9">
    <source>
        <dbReference type="ARBA" id="ARBA00023172"/>
    </source>
</evidence>
<dbReference type="PROSITE" id="PS50994">
    <property type="entry name" value="INTEGRASE"/>
    <property type="match status" value="1"/>
</dbReference>
<dbReference type="Gene3D" id="3.30.420.10">
    <property type="entry name" value="Ribonuclease H-like superfamily/Ribonuclease H"/>
    <property type="match status" value="1"/>
</dbReference>
<sequence>QFKALVEKQSGHYIKVLRMDRGGEFISNEFINFCRSHGIHKQFTARYTPQQNGVAERKNRTIMEMARSMMAAKHLPNEYWAEAVATAVYIMNRCPTKS</sequence>
<evidence type="ECO:0000256" key="8">
    <source>
        <dbReference type="ARBA" id="ARBA00022932"/>
    </source>
</evidence>
<keyword evidence="7" id="KW-0695">RNA-directed DNA polymerase</keyword>
<keyword evidence="8" id="KW-0239">DNA-directed DNA polymerase</keyword>
<proteinExistence type="predicted"/>
<dbReference type="InterPro" id="IPR001584">
    <property type="entry name" value="Integrase_cat-core"/>
</dbReference>
<dbReference type="Proteomes" id="UP000824469">
    <property type="component" value="Unassembled WGS sequence"/>
</dbReference>
<evidence type="ECO:0000313" key="12">
    <source>
        <dbReference type="Proteomes" id="UP000824469"/>
    </source>
</evidence>
<feature type="non-terminal residue" evidence="11">
    <location>
        <position position="98"/>
    </location>
</feature>
<evidence type="ECO:0000256" key="3">
    <source>
        <dbReference type="ARBA" id="ARBA00022759"/>
    </source>
</evidence>
<dbReference type="OMA" id="HERTIPK"/>
<organism evidence="11 12">
    <name type="scientific">Taxus chinensis</name>
    <name type="common">Chinese yew</name>
    <name type="synonym">Taxus wallichiana var. chinensis</name>
    <dbReference type="NCBI Taxonomy" id="29808"/>
    <lineage>
        <taxon>Eukaryota</taxon>
        <taxon>Viridiplantae</taxon>
        <taxon>Streptophyta</taxon>
        <taxon>Embryophyta</taxon>
        <taxon>Tracheophyta</taxon>
        <taxon>Spermatophyta</taxon>
        <taxon>Pinopsida</taxon>
        <taxon>Pinidae</taxon>
        <taxon>Conifers II</taxon>
        <taxon>Cupressales</taxon>
        <taxon>Taxaceae</taxon>
        <taxon>Taxus</taxon>
    </lineage>
</organism>
<accession>A0AA38C9Q1</accession>
<dbReference type="InterPro" id="IPR012337">
    <property type="entry name" value="RNaseH-like_sf"/>
</dbReference>
<evidence type="ECO:0000256" key="4">
    <source>
        <dbReference type="ARBA" id="ARBA00022801"/>
    </source>
</evidence>
<dbReference type="GO" id="GO:0003676">
    <property type="term" value="F:nucleic acid binding"/>
    <property type="evidence" value="ECO:0007669"/>
    <property type="project" value="InterPro"/>
</dbReference>
<reference evidence="11 12" key="1">
    <citation type="journal article" date="2021" name="Nat. Plants">
        <title>The Taxus genome provides insights into paclitaxel biosynthesis.</title>
        <authorList>
            <person name="Xiong X."/>
            <person name="Gou J."/>
            <person name="Liao Q."/>
            <person name="Li Y."/>
            <person name="Zhou Q."/>
            <person name="Bi G."/>
            <person name="Li C."/>
            <person name="Du R."/>
            <person name="Wang X."/>
            <person name="Sun T."/>
            <person name="Guo L."/>
            <person name="Liang H."/>
            <person name="Lu P."/>
            <person name="Wu Y."/>
            <person name="Zhang Z."/>
            <person name="Ro D.K."/>
            <person name="Shang Y."/>
            <person name="Huang S."/>
            <person name="Yan J."/>
        </authorList>
    </citation>
    <scope>NUCLEOTIDE SEQUENCE [LARGE SCALE GENOMIC DNA]</scope>
    <source>
        <strain evidence="11">Ta-2019</strain>
    </source>
</reference>
<dbReference type="GO" id="GO:0016787">
    <property type="term" value="F:hydrolase activity"/>
    <property type="evidence" value="ECO:0007669"/>
    <property type="project" value="UniProtKB-KW"/>
</dbReference>
<evidence type="ECO:0000256" key="1">
    <source>
        <dbReference type="ARBA" id="ARBA00022722"/>
    </source>
</evidence>
<dbReference type="GO" id="GO:0003887">
    <property type="term" value="F:DNA-directed DNA polymerase activity"/>
    <property type="evidence" value="ECO:0007669"/>
    <property type="project" value="UniProtKB-KW"/>
</dbReference>
<dbReference type="GO" id="GO:0004519">
    <property type="term" value="F:endonuclease activity"/>
    <property type="evidence" value="ECO:0007669"/>
    <property type="project" value="UniProtKB-KW"/>
</dbReference>
<evidence type="ECO:0000313" key="11">
    <source>
        <dbReference type="EMBL" id="KAH9294928.1"/>
    </source>
</evidence>
<feature type="non-terminal residue" evidence="11">
    <location>
        <position position="1"/>
    </location>
</feature>
<dbReference type="AlphaFoldDB" id="A0AA38C9Q1"/>
<dbReference type="SUPFAM" id="SSF53098">
    <property type="entry name" value="Ribonuclease H-like"/>
    <property type="match status" value="1"/>
</dbReference>
<keyword evidence="3" id="KW-0255">Endonuclease</keyword>
<comment type="caution">
    <text evidence="11">The sequence shown here is derived from an EMBL/GenBank/DDBJ whole genome shotgun (WGS) entry which is preliminary data.</text>
</comment>
<name>A0AA38C9Q1_TAXCH</name>
<dbReference type="GO" id="GO:0046872">
    <property type="term" value="F:metal ion binding"/>
    <property type="evidence" value="ECO:0007669"/>
    <property type="project" value="UniProtKB-KW"/>
</dbReference>
<keyword evidence="12" id="KW-1185">Reference proteome</keyword>
<keyword evidence="5" id="KW-0460">Magnesium</keyword>
<dbReference type="PANTHER" id="PTHR42648:SF11">
    <property type="entry name" value="TRANSPOSON TY4-P GAG-POL POLYPROTEIN"/>
    <property type="match status" value="1"/>
</dbReference>
<evidence type="ECO:0000259" key="10">
    <source>
        <dbReference type="PROSITE" id="PS50994"/>
    </source>
</evidence>
<keyword evidence="1" id="KW-0540">Nuclease</keyword>
<dbReference type="InterPro" id="IPR039537">
    <property type="entry name" value="Retrotran_Ty1/copia-like"/>
</dbReference>
<keyword evidence="8" id="KW-0808">Transferase</keyword>
<keyword evidence="8" id="KW-0548">Nucleotidyltransferase</keyword>
<dbReference type="InterPro" id="IPR036397">
    <property type="entry name" value="RNaseH_sf"/>
</dbReference>
<protein>
    <recommendedName>
        <fullName evidence="10">Integrase catalytic domain-containing protein</fullName>
    </recommendedName>
</protein>
<keyword evidence="4" id="KW-0378">Hydrolase</keyword>
<keyword evidence="2" id="KW-0479">Metal-binding</keyword>
<evidence type="ECO:0000256" key="6">
    <source>
        <dbReference type="ARBA" id="ARBA00022908"/>
    </source>
</evidence>
<evidence type="ECO:0000256" key="2">
    <source>
        <dbReference type="ARBA" id="ARBA00022723"/>
    </source>
</evidence>
<evidence type="ECO:0000256" key="7">
    <source>
        <dbReference type="ARBA" id="ARBA00022918"/>
    </source>
</evidence>
<keyword evidence="6" id="KW-0229">DNA integration</keyword>